<keyword evidence="6" id="KW-1185">Reference proteome</keyword>
<dbReference type="Pfam" id="PF07727">
    <property type="entry name" value="RVT_2"/>
    <property type="match status" value="1"/>
</dbReference>
<dbReference type="InterPro" id="IPR013103">
    <property type="entry name" value="RVT_2"/>
</dbReference>
<dbReference type="EMBL" id="BQNB010012958">
    <property type="protein sequence ID" value="GJT10050.1"/>
    <property type="molecule type" value="Genomic_DNA"/>
</dbReference>
<protein>
    <submittedName>
        <fullName evidence="5">Uncharacterized mitochondrial protein-like protein</fullName>
    </submittedName>
</protein>
<dbReference type="InterPro" id="IPR012337">
    <property type="entry name" value="RNaseH-like_sf"/>
</dbReference>
<sequence length="603" mass="68510">MWEAIKTRNLGAERVKEARLQTLITEFENLKMSDNNNIDAYAAKLSGIASKSATLGEVMSEHKLVKKFLASLPRRFFHIVAALEEVLDLKTTRCPYQKRDNEANLSEAHDGDVNHEEGTFLMMNHVQEMILMNEEKYTSPKIESNTEEDDVWKGLYFVPMENGEQKLLKDIYYIHALHSNVISLGQATISGCDIRIRGDFLTMCDSCGSLLIKVPQSTNHLYKTQLKVRKPYCLLDNIDEGRGCGTYDLGISALVRYMWYFLLKHKSDALGVIKRFKTSIEKQMGDSTNVDGSLCTSTKWNCKKKNQTLLEMTRCIIKARGVPNYFWGEAVRHATYIINQTPTRALVGVTLYEKFYGEKPNLEDLTVFGCVAYERTVSKHLKKLDDRSKPLVYLGKEPSSGGFRLYNPHENKIIISVYVVFDEKKGWKWKEDTNQGGSNGTVHATIPATIHATVPTTIHAIVPVTVAATVPGQSPHPVHSLFNSPQMPTDEDDSEDGDVAISVRCSTRNKVLPTRLVYYQLNVHELITFDEEPRNYNEAKWKPQWLKAMKTKLDSIIKNNTWKLVPLPKGVVPIGLKWLFKIKRIADSSIMKYKARFVAKGYV</sequence>
<dbReference type="Pfam" id="PF25597">
    <property type="entry name" value="SH3_retrovirus"/>
    <property type="match status" value="1"/>
</dbReference>
<dbReference type="Proteomes" id="UP001151760">
    <property type="component" value="Unassembled WGS sequence"/>
</dbReference>
<evidence type="ECO:0000313" key="6">
    <source>
        <dbReference type="Proteomes" id="UP001151760"/>
    </source>
</evidence>
<gene>
    <name evidence="5" type="ORF">Tco_0857092</name>
</gene>
<evidence type="ECO:0000259" key="3">
    <source>
        <dbReference type="Pfam" id="PF07727"/>
    </source>
</evidence>
<dbReference type="SUPFAM" id="SSF53098">
    <property type="entry name" value="Ribonuclease H-like"/>
    <property type="match status" value="1"/>
</dbReference>
<evidence type="ECO:0000313" key="5">
    <source>
        <dbReference type="EMBL" id="GJT10050.1"/>
    </source>
</evidence>
<evidence type="ECO:0000256" key="2">
    <source>
        <dbReference type="ARBA" id="ARBA00022801"/>
    </source>
</evidence>
<dbReference type="PANTHER" id="PTHR42648:SF25">
    <property type="entry name" value="RNA-DIRECTED DNA POLYMERASE"/>
    <property type="match status" value="1"/>
</dbReference>
<evidence type="ECO:0000259" key="4">
    <source>
        <dbReference type="Pfam" id="PF25597"/>
    </source>
</evidence>
<feature type="domain" description="Retroviral polymerase SH3-like" evidence="4">
    <location>
        <begin position="370"/>
        <end position="433"/>
    </location>
</feature>
<dbReference type="InterPro" id="IPR036397">
    <property type="entry name" value="RNaseH_sf"/>
</dbReference>
<dbReference type="InterPro" id="IPR039537">
    <property type="entry name" value="Retrotran_Ty1/copia-like"/>
</dbReference>
<keyword evidence="1" id="KW-0479">Metal-binding</keyword>
<feature type="domain" description="Reverse transcriptase Ty1/copia-type" evidence="3">
    <location>
        <begin position="559"/>
        <end position="603"/>
    </location>
</feature>
<comment type="caution">
    <text evidence="5">The sequence shown here is derived from an EMBL/GenBank/DDBJ whole genome shotgun (WGS) entry which is preliminary data.</text>
</comment>
<reference evidence="5" key="1">
    <citation type="journal article" date="2022" name="Int. J. Mol. Sci.">
        <title>Draft Genome of Tanacetum Coccineum: Genomic Comparison of Closely Related Tanacetum-Family Plants.</title>
        <authorList>
            <person name="Yamashiro T."/>
            <person name="Shiraishi A."/>
            <person name="Nakayama K."/>
            <person name="Satake H."/>
        </authorList>
    </citation>
    <scope>NUCLEOTIDE SEQUENCE</scope>
</reference>
<reference evidence="5" key="2">
    <citation type="submission" date="2022-01" db="EMBL/GenBank/DDBJ databases">
        <authorList>
            <person name="Yamashiro T."/>
            <person name="Shiraishi A."/>
            <person name="Satake H."/>
            <person name="Nakayama K."/>
        </authorList>
    </citation>
    <scope>NUCLEOTIDE SEQUENCE</scope>
</reference>
<name>A0ABQ5B580_9ASTR</name>
<accession>A0ABQ5B580</accession>
<evidence type="ECO:0000256" key="1">
    <source>
        <dbReference type="ARBA" id="ARBA00022723"/>
    </source>
</evidence>
<keyword evidence="2" id="KW-0378">Hydrolase</keyword>
<dbReference type="PANTHER" id="PTHR42648">
    <property type="entry name" value="TRANSPOSASE, PUTATIVE-RELATED"/>
    <property type="match status" value="1"/>
</dbReference>
<dbReference type="Pfam" id="PF14223">
    <property type="entry name" value="Retrotran_gag_2"/>
    <property type="match status" value="1"/>
</dbReference>
<dbReference type="InterPro" id="IPR057670">
    <property type="entry name" value="SH3_retrovirus"/>
</dbReference>
<organism evidence="5 6">
    <name type="scientific">Tanacetum coccineum</name>
    <dbReference type="NCBI Taxonomy" id="301880"/>
    <lineage>
        <taxon>Eukaryota</taxon>
        <taxon>Viridiplantae</taxon>
        <taxon>Streptophyta</taxon>
        <taxon>Embryophyta</taxon>
        <taxon>Tracheophyta</taxon>
        <taxon>Spermatophyta</taxon>
        <taxon>Magnoliopsida</taxon>
        <taxon>eudicotyledons</taxon>
        <taxon>Gunneridae</taxon>
        <taxon>Pentapetalae</taxon>
        <taxon>asterids</taxon>
        <taxon>campanulids</taxon>
        <taxon>Asterales</taxon>
        <taxon>Asteraceae</taxon>
        <taxon>Asteroideae</taxon>
        <taxon>Anthemideae</taxon>
        <taxon>Anthemidinae</taxon>
        <taxon>Tanacetum</taxon>
    </lineage>
</organism>
<dbReference type="Gene3D" id="3.30.420.10">
    <property type="entry name" value="Ribonuclease H-like superfamily/Ribonuclease H"/>
    <property type="match status" value="1"/>
</dbReference>
<proteinExistence type="predicted"/>